<proteinExistence type="inferred from homology"/>
<dbReference type="InterPro" id="IPR006710">
    <property type="entry name" value="Glyco_hydro_43"/>
</dbReference>
<feature type="domain" description="F5/8 type C" evidence="6">
    <location>
        <begin position="358"/>
        <end position="503"/>
    </location>
</feature>
<evidence type="ECO:0000313" key="8">
    <source>
        <dbReference type="Proteomes" id="UP000186917"/>
    </source>
</evidence>
<evidence type="ECO:0000256" key="5">
    <source>
        <dbReference type="SAM" id="SignalP"/>
    </source>
</evidence>
<dbReference type="InterPro" id="IPR051795">
    <property type="entry name" value="Glycosyl_Hydrlase_43"/>
</dbReference>
<accession>A0A173MPR6</accession>
<dbReference type="RefSeq" id="WP_076376038.1">
    <property type="nucleotide sequence ID" value="NZ_AP017422.1"/>
</dbReference>
<dbReference type="InterPro" id="IPR023296">
    <property type="entry name" value="Glyco_hydro_beta-prop_sf"/>
</dbReference>
<dbReference type="Pfam" id="PF00754">
    <property type="entry name" value="F5_F8_type_C"/>
    <property type="match status" value="1"/>
</dbReference>
<keyword evidence="8" id="KW-1185">Reference proteome</keyword>
<dbReference type="Gene3D" id="2.115.10.20">
    <property type="entry name" value="Glycosyl hydrolase domain, family 43"/>
    <property type="match status" value="1"/>
</dbReference>
<name>A0A173MPR6_9BACT</name>
<dbReference type="STRING" id="477680.SAMN05421788_101892"/>
<evidence type="ECO:0000259" key="6">
    <source>
        <dbReference type="PROSITE" id="PS50022"/>
    </source>
</evidence>
<dbReference type="Gene3D" id="2.60.120.260">
    <property type="entry name" value="Galactose-binding domain-like"/>
    <property type="match status" value="1"/>
</dbReference>
<dbReference type="PANTHER" id="PTHR42812">
    <property type="entry name" value="BETA-XYLOSIDASE"/>
    <property type="match status" value="1"/>
</dbReference>
<dbReference type="GO" id="GO:0005975">
    <property type="term" value="P:carbohydrate metabolic process"/>
    <property type="evidence" value="ECO:0007669"/>
    <property type="project" value="InterPro"/>
</dbReference>
<protein>
    <submittedName>
        <fullName evidence="7">F5/8 type C domain-containing protein</fullName>
    </submittedName>
</protein>
<dbReference type="AlphaFoldDB" id="A0A173MPR6"/>
<evidence type="ECO:0000256" key="3">
    <source>
        <dbReference type="ARBA" id="ARBA00023295"/>
    </source>
</evidence>
<evidence type="ECO:0000256" key="1">
    <source>
        <dbReference type="ARBA" id="ARBA00009865"/>
    </source>
</evidence>
<dbReference type="SUPFAM" id="SSF49785">
    <property type="entry name" value="Galactose-binding domain-like"/>
    <property type="match status" value="1"/>
</dbReference>
<keyword evidence="3 4" id="KW-0326">Glycosidase</keyword>
<gene>
    <name evidence="7" type="ORF">SAMN05421788_101892</name>
</gene>
<comment type="similarity">
    <text evidence="1 4">Belongs to the glycosyl hydrolase 43 family.</text>
</comment>
<evidence type="ECO:0000313" key="7">
    <source>
        <dbReference type="EMBL" id="SIS73504.1"/>
    </source>
</evidence>
<dbReference type="KEGG" id="fln:FLA_5506"/>
<feature type="signal peptide" evidence="5">
    <location>
        <begin position="1"/>
        <end position="23"/>
    </location>
</feature>
<dbReference type="OrthoDB" id="3308423at2"/>
<feature type="chain" id="PRO_5030023256" evidence="5">
    <location>
        <begin position="24"/>
        <end position="503"/>
    </location>
</feature>
<reference evidence="8" key="1">
    <citation type="submission" date="2017-01" db="EMBL/GenBank/DDBJ databases">
        <authorList>
            <person name="Varghese N."/>
            <person name="Submissions S."/>
        </authorList>
    </citation>
    <scope>NUCLEOTIDE SEQUENCE [LARGE SCALE GENOMIC DNA]</scope>
    <source>
        <strain evidence="8">DSM 21054</strain>
    </source>
</reference>
<organism evidence="7 8">
    <name type="scientific">Filimonas lacunae</name>
    <dbReference type="NCBI Taxonomy" id="477680"/>
    <lineage>
        <taxon>Bacteria</taxon>
        <taxon>Pseudomonadati</taxon>
        <taxon>Bacteroidota</taxon>
        <taxon>Chitinophagia</taxon>
        <taxon>Chitinophagales</taxon>
        <taxon>Chitinophagaceae</taxon>
        <taxon>Filimonas</taxon>
    </lineage>
</organism>
<dbReference type="InterPro" id="IPR000421">
    <property type="entry name" value="FA58C"/>
</dbReference>
<keyword evidence="2 4" id="KW-0378">Hydrolase</keyword>
<dbReference type="SUPFAM" id="SSF75005">
    <property type="entry name" value="Arabinanase/levansucrase/invertase"/>
    <property type="match status" value="1"/>
</dbReference>
<dbReference type="EMBL" id="FTOR01000001">
    <property type="protein sequence ID" value="SIS73504.1"/>
    <property type="molecule type" value="Genomic_DNA"/>
</dbReference>
<dbReference type="Proteomes" id="UP000186917">
    <property type="component" value="Unassembled WGS sequence"/>
</dbReference>
<evidence type="ECO:0000256" key="4">
    <source>
        <dbReference type="RuleBase" id="RU361187"/>
    </source>
</evidence>
<sequence>MNPLSRVVTAALLAGVSMIPAGAQQRTSATKAYNPLVPDNIADPSLVMFKDTFYLYATTDVDAGLAKGGTPVVWKSTDFIHWHFDGPLTLPGLDWDKPYAFTDAKGKEKTGYFRYWAPGKAVYKNGKYYLFPTIVTPDDKVGTYTVVADNPAGPFAFTNGTGIYFNQPDKAAEQTKPVADDIDGEPFVEEDGKAYLYWRRRFASALQDDLLTRQGDVVSIPTKLQGYSEGPGLFKRKGIYYYFYTLSGHASYCNGYMISRKSPLSAFEVPAGKNIFIRSDTATGIWGPGHGNVFQFPGTDEFIFLYLEYGEGGTTRQVFANRMQFNADGTIKPMQVDGKGVWWSRYKVRPRLNKAAKAVITASGYRKEKVVTTKIEADPEGGEGAFKGVKEISRTFTYTPANAADGSNGTRWWADTADKAPWIQFDLGKTQTVNSCEMYFVFPTYGNSWIMEKSVDGIHWTVCGTQPEQKVCSPHVVNAIGKARYIRIKITGGAAGLWECNIY</sequence>
<evidence type="ECO:0000256" key="2">
    <source>
        <dbReference type="ARBA" id="ARBA00022801"/>
    </source>
</evidence>
<keyword evidence="5" id="KW-0732">Signal</keyword>
<dbReference type="PROSITE" id="PS50022">
    <property type="entry name" value="FA58C_3"/>
    <property type="match status" value="1"/>
</dbReference>
<dbReference type="GO" id="GO:0004553">
    <property type="term" value="F:hydrolase activity, hydrolyzing O-glycosyl compounds"/>
    <property type="evidence" value="ECO:0007669"/>
    <property type="project" value="InterPro"/>
</dbReference>
<dbReference type="PANTHER" id="PTHR42812:SF12">
    <property type="entry name" value="BETA-XYLOSIDASE-RELATED"/>
    <property type="match status" value="1"/>
</dbReference>
<dbReference type="Pfam" id="PF04616">
    <property type="entry name" value="Glyco_hydro_43"/>
    <property type="match status" value="1"/>
</dbReference>
<dbReference type="InterPro" id="IPR008979">
    <property type="entry name" value="Galactose-bd-like_sf"/>
</dbReference>
<dbReference type="CDD" id="cd18608">
    <property type="entry name" value="GH43_F5-8_typeC-like"/>
    <property type="match status" value="1"/>
</dbReference>